<protein>
    <submittedName>
        <fullName evidence="1">Uncharacterized protein</fullName>
    </submittedName>
</protein>
<name>A0A1I6Y6H5_9ENTR</name>
<dbReference type="EMBL" id="FPAU01000001">
    <property type="protein sequence ID" value="SFT46032.1"/>
    <property type="molecule type" value="Genomic_DNA"/>
</dbReference>
<organism evidence="1 2">
    <name type="scientific">Kosakonia arachidis</name>
    <dbReference type="NCBI Taxonomy" id="551989"/>
    <lineage>
        <taxon>Bacteria</taxon>
        <taxon>Pseudomonadati</taxon>
        <taxon>Pseudomonadota</taxon>
        <taxon>Gammaproteobacteria</taxon>
        <taxon>Enterobacterales</taxon>
        <taxon>Enterobacteriaceae</taxon>
        <taxon>Kosakonia</taxon>
    </lineage>
</organism>
<accession>A0A1I6Y6H5</accession>
<reference evidence="2" key="1">
    <citation type="submission" date="2016-10" db="EMBL/GenBank/DDBJ databases">
        <authorList>
            <person name="Varghese N."/>
            <person name="Submissions S."/>
        </authorList>
    </citation>
    <scope>NUCLEOTIDE SEQUENCE [LARGE SCALE GENOMIC DNA]</scope>
    <source>
        <strain evidence="2">Ah-143</strain>
    </source>
</reference>
<proteinExistence type="predicted"/>
<dbReference type="AlphaFoldDB" id="A0A1I6Y6H5"/>
<gene>
    <name evidence="1" type="ORF">SAMN05192562_101365</name>
</gene>
<sequence>MQSPQIHLITSCAKGKNLLIPDSPARDIHEGTSPESAFRRWLEQTPPIRNYIALPAISLYRGAHGSIATEIPRSTQHLDLSVISVGMGFLHSSQSVTEVNDEHR</sequence>
<dbReference type="Proteomes" id="UP000199187">
    <property type="component" value="Unassembled WGS sequence"/>
</dbReference>
<evidence type="ECO:0000313" key="1">
    <source>
        <dbReference type="EMBL" id="SFT46032.1"/>
    </source>
</evidence>
<evidence type="ECO:0000313" key="2">
    <source>
        <dbReference type="Proteomes" id="UP000199187"/>
    </source>
</evidence>
<keyword evidence="2" id="KW-1185">Reference proteome</keyword>